<accession>A0A5J4S915</accession>
<proteinExistence type="predicted"/>
<dbReference type="EMBL" id="SNRY01000341">
    <property type="protein sequence ID" value="KAA6342172.1"/>
    <property type="molecule type" value="Genomic_DNA"/>
</dbReference>
<evidence type="ECO:0000313" key="2">
    <source>
        <dbReference type="EMBL" id="KAA6342172.1"/>
    </source>
</evidence>
<dbReference type="InterPro" id="IPR000782">
    <property type="entry name" value="FAS1_domain"/>
</dbReference>
<dbReference type="SMART" id="SM00554">
    <property type="entry name" value="FAS1"/>
    <property type="match status" value="1"/>
</dbReference>
<dbReference type="AlphaFoldDB" id="A0A5J4S915"/>
<protein>
    <recommendedName>
        <fullName evidence="1">FAS1 domain-containing protein</fullName>
    </recommendedName>
</protein>
<dbReference type="InterPro" id="IPR036378">
    <property type="entry name" value="FAS1_dom_sf"/>
</dbReference>
<organism evidence="2">
    <name type="scientific">termite gut metagenome</name>
    <dbReference type="NCBI Taxonomy" id="433724"/>
    <lineage>
        <taxon>unclassified sequences</taxon>
        <taxon>metagenomes</taxon>
        <taxon>organismal metagenomes</taxon>
    </lineage>
</organism>
<comment type="caution">
    <text evidence="2">The sequence shown here is derived from an EMBL/GenBank/DDBJ whole genome shotgun (WGS) entry which is preliminary data.</text>
</comment>
<gene>
    <name evidence="2" type="ORF">EZS27_010070</name>
</gene>
<dbReference type="SUPFAM" id="SSF82153">
    <property type="entry name" value="FAS1 domain"/>
    <property type="match status" value="1"/>
</dbReference>
<dbReference type="Gene3D" id="2.30.180.10">
    <property type="entry name" value="FAS1 domain"/>
    <property type="match status" value="1"/>
</dbReference>
<dbReference type="PANTHER" id="PTHR10900:SF77">
    <property type="entry name" value="FI19380P1"/>
    <property type="match status" value="1"/>
</dbReference>
<dbReference type="InterPro" id="IPR050904">
    <property type="entry name" value="Adhesion/Biosynth-related"/>
</dbReference>
<reference evidence="2" key="1">
    <citation type="submission" date="2019-03" db="EMBL/GenBank/DDBJ databases">
        <title>Single cell metagenomics reveals metabolic interactions within the superorganism composed of flagellate Streblomastix strix and complex community of Bacteroidetes bacteria on its surface.</title>
        <authorList>
            <person name="Treitli S.C."/>
            <person name="Kolisko M."/>
            <person name="Husnik F."/>
            <person name="Keeling P."/>
            <person name="Hampl V."/>
        </authorList>
    </citation>
    <scope>NUCLEOTIDE SEQUENCE</scope>
    <source>
        <strain evidence="2">STM</strain>
    </source>
</reference>
<sequence>MKISNTKLVFTFLIIPVISLMSCNDQWDEHVKTTVPGLSGTVLEVLKQQPELSLFYEMVVETKYDSLLNSDNTFTVLAPVNSALESNHSGSLEEKESIVRNHIAYLSYNASALVNLDKLTMINGKKIDVSNLSINISNKDILCNNGIVHAVDRTLPPTMNIYEYLSSIEKGEYTQLDLLMEQTKIVMDMEKSIQIGVNDVGKPIYDTVWTYQNHFFDKMAITNEDSLYTFVLLTNNNFNKIIAKYKKYMQQSTEAKTDSVVADELINDLVFRKSEKNVAISGVEIDFSSAEEISRYEASNGVVRIMSGVDVKLENNKVKTIYVEGENLRTTLNSRYLIRLRDWAHGGRDVMVSGTNKQTAQILEDDGTTSKKDYNFNYNTATAAAYTTDANFYLEYGVNIYSMSYDIYWVTYDDMSKHIGAADDPPEATLNLRQKLFISLPGAAKLKRGSTSNGEISNNYLGTNIAFSTEGTLAGVLKEEQLEKYNLTGANSLLDAKVADDPDPYIFF</sequence>
<feature type="domain" description="FAS1" evidence="1">
    <location>
        <begin position="39"/>
        <end position="155"/>
    </location>
</feature>
<dbReference type="PANTHER" id="PTHR10900">
    <property type="entry name" value="PERIOSTIN-RELATED"/>
    <property type="match status" value="1"/>
</dbReference>
<dbReference type="PROSITE" id="PS51257">
    <property type="entry name" value="PROKAR_LIPOPROTEIN"/>
    <property type="match status" value="1"/>
</dbReference>
<dbReference type="Pfam" id="PF02469">
    <property type="entry name" value="Fasciclin"/>
    <property type="match status" value="1"/>
</dbReference>
<evidence type="ECO:0000259" key="1">
    <source>
        <dbReference type="PROSITE" id="PS50213"/>
    </source>
</evidence>
<name>A0A5J4S915_9ZZZZ</name>
<dbReference type="PROSITE" id="PS50213">
    <property type="entry name" value="FAS1"/>
    <property type="match status" value="1"/>
</dbReference>